<organism evidence="8 9">
    <name type="scientific">Elysia marginata</name>
    <dbReference type="NCBI Taxonomy" id="1093978"/>
    <lineage>
        <taxon>Eukaryota</taxon>
        <taxon>Metazoa</taxon>
        <taxon>Spiralia</taxon>
        <taxon>Lophotrochozoa</taxon>
        <taxon>Mollusca</taxon>
        <taxon>Gastropoda</taxon>
        <taxon>Heterobranchia</taxon>
        <taxon>Euthyneura</taxon>
        <taxon>Panpulmonata</taxon>
        <taxon>Sacoglossa</taxon>
        <taxon>Placobranchoidea</taxon>
        <taxon>Plakobranchidae</taxon>
        <taxon>Elysia</taxon>
    </lineage>
</organism>
<dbReference type="AlphaFoldDB" id="A0AAV4IJ64"/>
<keyword evidence="3 6" id="KW-1133">Transmembrane helix</keyword>
<dbReference type="InterPro" id="IPR000276">
    <property type="entry name" value="GPCR_Rhodpsn"/>
</dbReference>
<dbReference type="InterPro" id="IPR052954">
    <property type="entry name" value="GPCR-Ligand_Int"/>
</dbReference>
<comment type="caution">
    <text evidence="8">The sequence shown here is derived from an EMBL/GenBank/DDBJ whole genome shotgun (WGS) entry which is preliminary data.</text>
</comment>
<evidence type="ECO:0000256" key="5">
    <source>
        <dbReference type="SAM" id="MobiDB-lite"/>
    </source>
</evidence>
<dbReference type="PANTHER" id="PTHR46641:SF2">
    <property type="entry name" value="FMRFAMIDE RECEPTOR"/>
    <property type="match status" value="1"/>
</dbReference>
<feature type="transmembrane region" description="Helical" evidence="6">
    <location>
        <begin position="171"/>
        <end position="192"/>
    </location>
</feature>
<keyword evidence="9" id="KW-1185">Reference proteome</keyword>
<evidence type="ECO:0000313" key="8">
    <source>
        <dbReference type="EMBL" id="GFS08376.1"/>
    </source>
</evidence>
<gene>
    <name evidence="8" type="ORF">ElyMa_003012400</name>
</gene>
<dbReference type="EMBL" id="BMAT01006216">
    <property type="protein sequence ID" value="GFS08376.1"/>
    <property type="molecule type" value="Genomic_DNA"/>
</dbReference>
<proteinExistence type="predicted"/>
<dbReference type="InterPro" id="IPR017452">
    <property type="entry name" value="GPCR_Rhodpsn_7TM"/>
</dbReference>
<feature type="compositionally biased region" description="Polar residues" evidence="5">
    <location>
        <begin position="324"/>
        <end position="334"/>
    </location>
</feature>
<dbReference type="PANTHER" id="PTHR46641">
    <property type="entry name" value="FMRFAMIDE RECEPTOR-RELATED"/>
    <property type="match status" value="1"/>
</dbReference>
<feature type="compositionally biased region" description="Polar residues" evidence="5">
    <location>
        <begin position="299"/>
        <end position="314"/>
    </location>
</feature>
<dbReference type="PROSITE" id="PS50262">
    <property type="entry name" value="G_PROTEIN_RECEP_F1_2"/>
    <property type="match status" value="1"/>
</dbReference>
<keyword evidence="2 6" id="KW-0812">Transmembrane</keyword>
<dbReference type="GO" id="GO:0016020">
    <property type="term" value="C:membrane"/>
    <property type="evidence" value="ECO:0007669"/>
    <property type="project" value="UniProtKB-SubCell"/>
</dbReference>
<evidence type="ECO:0000313" key="9">
    <source>
        <dbReference type="Proteomes" id="UP000762676"/>
    </source>
</evidence>
<evidence type="ECO:0000256" key="2">
    <source>
        <dbReference type="ARBA" id="ARBA00022692"/>
    </source>
</evidence>
<name>A0AAV4IJ64_9GAST</name>
<dbReference type="SMART" id="SM01381">
    <property type="entry name" value="7TM_GPCR_Srsx"/>
    <property type="match status" value="1"/>
</dbReference>
<comment type="subcellular location">
    <subcellularLocation>
        <location evidence="1">Membrane</location>
    </subcellularLocation>
</comment>
<feature type="region of interest" description="Disordered" evidence="5">
    <location>
        <begin position="256"/>
        <end position="351"/>
    </location>
</feature>
<reference evidence="8 9" key="1">
    <citation type="journal article" date="2021" name="Elife">
        <title>Chloroplast acquisition without the gene transfer in kleptoplastic sea slugs, Plakobranchus ocellatus.</title>
        <authorList>
            <person name="Maeda T."/>
            <person name="Takahashi S."/>
            <person name="Yoshida T."/>
            <person name="Shimamura S."/>
            <person name="Takaki Y."/>
            <person name="Nagai Y."/>
            <person name="Toyoda A."/>
            <person name="Suzuki Y."/>
            <person name="Arimoto A."/>
            <person name="Ishii H."/>
            <person name="Satoh N."/>
            <person name="Nishiyama T."/>
            <person name="Hasebe M."/>
            <person name="Maruyama T."/>
            <person name="Minagawa J."/>
            <person name="Obokata J."/>
            <person name="Shigenobu S."/>
        </authorList>
    </citation>
    <scope>NUCLEOTIDE SEQUENCE [LARGE SCALE GENOMIC DNA]</scope>
</reference>
<evidence type="ECO:0000256" key="6">
    <source>
        <dbReference type="SAM" id="Phobius"/>
    </source>
</evidence>
<feature type="compositionally biased region" description="Polar residues" evidence="5">
    <location>
        <begin position="256"/>
        <end position="285"/>
    </location>
</feature>
<feature type="transmembrane region" description="Helical" evidence="6">
    <location>
        <begin position="398"/>
        <end position="424"/>
    </location>
</feature>
<feature type="domain" description="G-protein coupled receptors family 1 profile" evidence="7">
    <location>
        <begin position="68"/>
        <end position="421"/>
    </location>
</feature>
<protein>
    <submittedName>
        <fullName evidence="8">Chemosensory receptor C</fullName>
    </submittedName>
</protein>
<dbReference type="Pfam" id="PF00001">
    <property type="entry name" value="7tm_1"/>
    <property type="match status" value="1"/>
</dbReference>
<evidence type="ECO:0000256" key="3">
    <source>
        <dbReference type="ARBA" id="ARBA00022989"/>
    </source>
</evidence>
<sequence>MAITVESTTIAPINTTTGVSFNEVNGDPNISVSTNIGYGDAYDARVKHYLDLYMNIVFVFILTLFALGTNLINMIVLVKQGVQSCVSLCLLFLAATDFLSTFAGFVSIVSKILMYRNQRPGFDPSAVYYLMVFLSATFYDVSNKLTAFLSLERCLCVSLPFKFKDIFTTKVTIAVIFCVYLLCFGLMMPHFLSSGLRMRTVGNSTYLALWLSPDRAAVNAYVDFMHFCQTIVVLAVVLVCTLRMLLSLQHSSKFQKGNSKGAELTTQSTSSTGAKSTELTNSLPSKSEKDESEVAVEHVNNTQNNLRSSKTGTLQKAAHPQAPNLKSSETTTGRANPKGGNQAIKRDKTSQSTRNLNVMKTVIMLSVICFTCNVSRVVAASATHVEPKLQFGKEYNDWFQLMAALCYIFQLLNCSLNLFVYYTYNQSFRAAFKQMFLCKPST</sequence>
<feature type="transmembrane region" description="Helical" evidence="6">
    <location>
        <begin position="224"/>
        <end position="246"/>
    </location>
</feature>
<evidence type="ECO:0000256" key="1">
    <source>
        <dbReference type="ARBA" id="ARBA00004370"/>
    </source>
</evidence>
<feature type="transmembrane region" description="Helical" evidence="6">
    <location>
        <begin position="90"/>
        <end position="114"/>
    </location>
</feature>
<dbReference type="Gene3D" id="1.20.1070.10">
    <property type="entry name" value="Rhodopsin 7-helix transmembrane proteins"/>
    <property type="match status" value="1"/>
</dbReference>
<dbReference type="Proteomes" id="UP000762676">
    <property type="component" value="Unassembled WGS sequence"/>
</dbReference>
<keyword evidence="4 6" id="KW-0472">Membrane</keyword>
<evidence type="ECO:0000259" key="7">
    <source>
        <dbReference type="PROSITE" id="PS50262"/>
    </source>
</evidence>
<dbReference type="SUPFAM" id="SSF81321">
    <property type="entry name" value="Family A G protein-coupled receptor-like"/>
    <property type="match status" value="1"/>
</dbReference>
<keyword evidence="8" id="KW-0675">Receptor</keyword>
<feature type="transmembrane region" description="Helical" evidence="6">
    <location>
        <begin position="358"/>
        <end position="378"/>
    </location>
</feature>
<evidence type="ECO:0000256" key="4">
    <source>
        <dbReference type="ARBA" id="ARBA00023136"/>
    </source>
</evidence>
<dbReference type="GO" id="GO:0004930">
    <property type="term" value="F:G protein-coupled receptor activity"/>
    <property type="evidence" value="ECO:0007669"/>
    <property type="project" value="InterPro"/>
</dbReference>
<accession>A0AAV4IJ64</accession>
<feature type="transmembrane region" description="Helical" evidence="6">
    <location>
        <begin position="52"/>
        <end position="78"/>
    </location>
</feature>